<name>A0AAV1B832_VICFA</name>
<gene>
    <name evidence="1" type="ORF">VFH_VI085880</name>
</gene>
<protein>
    <submittedName>
        <fullName evidence="1">Uncharacterized protein</fullName>
    </submittedName>
</protein>
<evidence type="ECO:0000313" key="2">
    <source>
        <dbReference type="Proteomes" id="UP001157006"/>
    </source>
</evidence>
<proteinExistence type="predicted"/>
<organism evidence="1 2">
    <name type="scientific">Vicia faba</name>
    <name type="common">Broad bean</name>
    <name type="synonym">Faba vulgaris</name>
    <dbReference type="NCBI Taxonomy" id="3906"/>
    <lineage>
        <taxon>Eukaryota</taxon>
        <taxon>Viridiplantae</taxon>
        <taxon>Streptophyta</taxon>
        <taxon>Embryophyta</taxon>
        <taxon>Tracheophyta</taxon>
        <taxon>Spermatophyta</taxon>
        <taxon>Magnoliopsida</taxon>
        <taxon>eudicotyledons</taxon>
        <taxon>Gunneridae</taxon>
        <taxon>Pentapetalae</taxon>
        <taxon>rosids</taxon>
        <taxon>fabids</taxon>
        <taxon>Fabales</taxon>
        <taxon>Fabaceae</taxon>
        <taxon>Papilionoideae</taxon>
        <taxon>50 kb inversion clade</taxon>
        <taxon>NPAAA clade</taxon>
        <taxon>Hologalegina</taxon>
        <taxon>IRL clade</taxon>
        <taxon>Fabeae</taxon>
        <taxon>Vicia</taxon>
    </lineage>
</organism>
<evidence type="ECO:0000313" key="1">
    <source>
        <dbReference type="EMBL" id="CAI8617638.1"/>
    </source>
</evidence>
<dbReference type="AlphaFoldDB" id="A0AAV1B832"/>
<keyword evidence="2" id="KW-1185">Reference proteome</keyword>
<reference evidence="1 2" key="1">
    <citation type="submission" date="2023-01" db="EMBL/GenBank/DDBJ databases">
        <authorList>
            <person name="Kreplak J."/>
        </authorList>
    </citation>
    <scope>NUCLEOTIDE SEQUENCE [LARGE SCALE GENOMIC DNA]</scope>
</reference>
<accession>A0AAV1B832</accession>
<dbReference type="EMBL" id="OX451741">
    <property type="protein sequence ID" value="CAI8617638.1"/>
    <property type="molecule type" value="Genomic_DNA"/>
</dbReference>
<sequence length="111" mass="12742">MGKSQNSVIPAALRRRYSRLWRKNPQYQLIFTSAASPKTAMYIGEQGKPLVELKTDLDLVKSARPITKQRITARFNDKEASVVGEEMKFVEILEGKNRNRLQVYNFLLGRA</sequence>
<dbReference type="Proteomes" id="UP001157006">
    <property type="component" value="Chromosome 6"/>
</dbReference>